<name>A0A4Z0BHX6_9BURK</name>
<dbReference type="InterPro" id="IPR036779">
    <property type="entry name" value="LysM_dom_sf"/>
</dbReference>
<comment type="caution">
    <text evidence="3">The sequence shown here is derived from an EMBL/GenBank/DDBJ whole genome shotgun (WGS) entry which is preliminary data.</text>
</comment>
<keyword evidence="4" id="KW-1185">Reference proteome</keyword>
<dbReference type="PANTHER" id="PTHR34700">
    <property type="entry name" value="POTASSIUM BINDING PROTEIN KBP"/>
    <property type="match status" value="1"/>
</dbReference>
<dbReference type="InterPro" id="IPR052196">
    <property type="entry name" value="Bact_Kbp"/>
</dbReference>
<feature type="chain" id="PRO_5021239384" evidence="1">
    <location>
        <begin position="35"/>
        <end position="413"/>
    </location>
</feature>
<evidence type="ECO:0000259" key="2">
    <source>
        <dbReference type="PROSITE" id="PS51782"/>
    </source>
</evidence>
<dbReference type="Pfam" id="PF01476">
    <property type="entry name" value="LysM"/>
    <property type="match status" value="1"/>
</dbReference>
<reference evidence="3 4" key="1">
    <citation type="submission" date="2019-03" db="EMBL/GenBank/DDBJ databases">
        <title>Ramlibacter rhizophilus CCTCC AB2015357, whole genome shotgun sequence.</title>
        <authorList>
            <person name="Zhang X."/>
            <person name="Feng G."/>
            <person name="Zhu H."/>
        </authorList>
    </citation>
    <scope>NUCLEOTIDE SEQUENCE [LARGE SCALE GENOMIC DNA]</scope>
    <source>
        <strain evidence="3 4">CCTCC AB2015357</strain>
    </source>
</reference>
<proteinExistence type="predicted"/>
<dbReference type="Gene3D" id="3.10.350.10">
    <property type="entry name" value="LysM domain"/>
    <property type="match status" value="1"/>
</dbReference>
<dbReference type="InterPro" id="IPR018392">
    <property type="entry name" value="LysM"/>
</dbReference>
<feature type="domain" description="LysM" evidence="2">
    <location>
        <begin position="69"/>
        <end position="118"/>
    </location>
</feature>
<dbReference type="Proteomes" id="UP000297564">
    <property type="component" value="Unassembled WGS sequence"/>
</dbReference>
<accession>A0A4Z0BHX6</accession>
<dbReference type="OrthoDB" id="9765158at2"/>
<dbReference type="EMBL" id="SMLL01000006">
    <property type="protein sequence ID" value="TFY97867.1"/>
    <property type="molecule type" value="Genomic_DNA"/>
</dbReference>
<evidence type="ECO:0000313" key="4">
    <source>
        <dbReference type="Proteomes" id="UP000297564"/>
    </source>
</evidence>
<dbReference type="PROSITE" id="PS51782">
    <property type="entry name" value="LYSM"/>
    <property type="match status" value="1"/>
</dbReference>
<gene>
    <name evidence="3" type="ORF">EZ242_15505</name>
</gene>
<dbReference type="SMART" id="SM00257">
    <property type="entry name" value="LysM"/>
    <property type="match status" value="1"/>
</dbReference>
<organism evidence="3 4">
    <name type="scientific">Ramlibacter rhizophilus</name>
    <dbReference type="NCBI Taxonomy" id="1781167"/>
    <lineage>
        <taxon>Bacteria</taxon>
        <taxon>Pseudomonadati</taxon>
        <taxon>Pseudomonadota</taxon>
        <taxon>Betaproteobacteria</taxon>
        <taxon>Burkholderiales</taxon>
        <taxon>Comamonadaceae</taxon>
        <taxon>Ramlibacter</taxon>
    </lineage>
</organism>
<evidence type="ECO:0000313" key="3">
    <source>
        <dbReference type="EMBL" id="TFY97867.1"/>
    </source>
</evidence>
<evidence type="ECO:0000256" key="1">
    <source>
        <dbReference type="SAM" id="SignalP"/>
    </source>
</evidence>
<dbReference type="SUPFAM" id="SSF54106">
    <property type="entry name" value="LysM domain"/>
    <property type="match status" value="1"/>
</dbReference>
<dbReference type="RefSeq" id="WP_135286093.1">
    <property type="nucleotide sequence ID" value="NZ_SMLL01000006.1"/>
</dbReference>
<protein>
    <submittedName>
        <fullName evidence="3">LysM peptidoglycan-binding domain-containing protein</fullName>
    </submittedName>
</protein>
<keyword evidence="1" id="KW-0732">Signal</keyword>
<dbReference type="CDD" id="cd00118">
    <property type="entry name" value="LysM"/>
    <property type="match status" value="1"/>
</dbReference>
<dbReference type="AlphaFoldDB" id="A0A4Z0BHX6"/>
<feature type="signal peptide" evidence="1">
    <location>
        <begin position="1"/>
        <end position="34"/>
    </location>
</feature>
<sequence length="413" mass="44876">MTARRKTAPLLTPPRLAGAAAALLAAAAAVPALSQSFPNLPITPAQRATAQQVAQAGVPLSELAPNAPDSHTVKRGDTLWGISALFLRTPWRWPELWGMNMDQVRNPHLIYPGQRLVLEKVDGRARLRLAQPSNDAPIETVRVSPRTRVQPLPDLALPTLQPHLIEPFLAEPLIVEEGVLERAPRIVAAPDTRVLITQGDRAYARGLPEAPLREAASAAGDAYRIFRSARPLLDPVTRAVLGYEAQYVARAVLVRGESQEAVRTADGETRTLPVPASLDVVSAREEIRVGDRLLPEPPRELVSYVPRAPQQPLQGAAVVSMYGNAVGVAGQNQIVTLNKGRADGLEPGHVLAILKEGRRVLDRAQNGDREQIKLPDERNGLLMVFRSFDRLSYALVLETSEGVKVGDRLVSPR</sequence>
<dbReference type="PANTHER" id="PTHR34700:SF4">
    <property type="entry name" value="PHAGE-LIKE ELEMENT PBSX PROTEIN XKDP"/>
    <property type="match status" value="1"/>
</dbReference>